<feature type="compositionally biased region" description="Basic and acidic residues" evidence="9">
    <location>
        <begin position="901"/>
        <end position="914"/>
    </location>
</feature>
<dbReference type="InterPro" id="IPR025724">
    <property type="entry name" value="GAG-pre-integrase_dom"/>
</dbReference>
<keyword evidence="8" id="KW-0695">RNA-directed DNA polymerase</keyword>
<name>A0A6L2NRF2_TANCI</name>
<evidence type="ECO:0000259" key="12">
    <source>
        <dbReference type="Pfam" id="PF13976"/>
    </source>
</evidence>
<dbReference type="CDD" id="cd00303">
    <property type="entry name" value="retropepsin_like"/>
    <property type="match status" value="1"/>
</dbReference>
<keyword evidence="7" id="KW-0378">Hydrolase</keyword>
<feature type="domain" description="Retrovirus-related Pol polyprotein from transposon TNT 1-94-like beta-barrel" evidence="14">
    <location>
        <begin position="541"/>
        <end position="614"/>
    </location>
</feature>
<dbReference type="InterPro" id="IPR021109">
    <property type="entry name" value="Peptidase_aspartic_dom_sf"/>
</dbReference>
<feature type="domain" description="GAG-pre-integrase" evidence="12">
    <location>
        <begin position="664"/>
        <end position="722"/>
    </location>
</feature>
<dbReference type="Gene3D" id="2.40.70.10">
    <property type="entry name" value="Acid Proteases"/>
    <property type="match status" value="1"/>
</dbReference>
<evidence type="ECO:0000256" key="1">
    <source>
        <dbReference type="ARBA" id="ARBA00012493"/>
    </source>
</evidence>
<feature type="region of interest" description="Disordered" evidence="9">
    <location>
        <begin position="1727"/>
        <end position="1772"/>
    </location>
</feature>
<dbReference type="InterPro" id="IPR043502">
    <property type="entry name" value="DNA/RNA_pol_sf"/>
</dbReference>
<dbReference type="PANTHER" id="PTHR37984">
    <property type="entry name" value="PROTEIN CBG26694"/>
    <property type="match status" value="1"/>
</dbReference>
<gene>
    <name evidence="16" type="ORF">Tci_060721</name>
</gene>
<protein>
    <recommendedName>
        <fullName evidence="1">RNA-directed DNA polymerase</fullName>
        <ecNumber evidence="1">2.7.7.49</ecNumber>
    </recommendedName>
</protein>
<proteinExistence type="predicted"/>
<keyword evidence="5" id="KW-0645">Protease</keyword>
<dbReference type="GO" id="GO:0004519">
    <property type="term" value="F:endonuclease activity"/>
    <property type="evidence" value="ECO:0007669"/>
    <property type="project" value="UniProtKB-KW"/>
</dbReference>
<evidence type="ECO:0000256" key="6">
    <source>
        <dbReference type="ARBA" id="ARBA00022759"/>
    </source>
</evidence>
<keyword evidence="3" id="KW-0548">Nucleotidyltransferase</keyword>
<dbReference type="Pfam" id="PF00078">
    <property type="entry name" value="RVT_1"/>
    <property type="match status" value="1"/>
</dbReference>
<keyword evidence="5" id="KW-0064">Aspartyl protease</keyword>
<dbReference type="EMBL" id="BKCJ010009815">
    <property type="protein sequence ID" value="GEU88743.1"/>
    <property type="molecule type" value="Genomic_DNA"/>
</dbReference>
<feature type="compositionally biased region" description="Polar residues" evidence="9">
    <location>
        <begin position="1471"/>
        <end position="1480"/>
    </location>
</feature>
<dbReference type="Gene3D" id="3.30.70.270">
    <property type="match status" value="2"/>
</dbReference>
<dbReference type="InterPro" id="IPR041373">
    <property type="entry name" value="RT_RNaseH"/>
</dbReference>
<dbReference type="EC" id="2.7.7.49" evidence="1"/>
<evidence type="ECO:0000259" key="14">
    <source>
        <dbReference type="Pfam" id="PF22936"/>
    </source>
</evidence>
<dbReference type="InterPro" id="IPR050951">
    <property type="entry name" value="Retrovirus_Pol_polyprotein"/>
</dbReference>
<evidence type="ECO:0000256" key="7">
    <source>
        <dbReference type="ARBA" id="ARBA00022801"/>
    </source>
</evidence>
<keyword evidence="4" id="KW-0540">Nuclease</keyword>
<feature type="region of interest" description="Disordered" evidence="9">
    <location>
        <begin position="337"/>
        <end position="385"/>
    </location>
</feature>
<feature type="domain" description="Reverse transcriptase RNase H-like" evidence="13">
    <location>
        <begin position="2319"/>
        <end position="2410"/>
    </location>
</feature>
<evidence type="ECO:0000259" key="10">
    <source>
        <dbReference type="Pfam" id="PF00078"/>
    </source>
</evidence>
<dbReference type="PANTHER" id="PTHR37984:SF5">
    <property type="entry name" value="PROTEIN NYNRIN-LIKE"/>
    <property type="match status" value="1"/>
</dbReference>
<feature type="domain" description="Reverse transcriptase" evidence="10">
    <location>
        <begin position="2161"/>
        <end position="2270"/>
    </location>
</feature>
<dbReference type="CDD" id="cd09274">
    <property type="entry name" value="RNase_HI_RT_Ty3"/>
    <property type="match status" value="1"/>
</dbReference>
<sequence>MTKSIIDEDLFTYEVVIPEFASIPCDPKEEDDLDKCDLNIYEPRTCYDENDRIYAEAVIFVNNKVKNGVVSNWLVRSYKKKFDEYIELKKQWMKLGLEGDMEYDLSNTRGDNEVEFTNKESSDLDDENLIKENEVAEIFKIETNVFDFETPTCRAFKEFNYLLQIDPKILTKDIDGFKTYDEYKEDWIYEQRLAKKNELKATGTLLMALPDKHQLKFNIHKDAKSLLEAIEKIFGEAILPGNVDYQGIIGTKTLLEELFQWRYKTGEGYHVVPPQYTGTLLPPKPDLVCNYDPNASESVTNVFNVESSTNKPNKDMSKTLRPDALIIEDWISDSEDETDIESVPKQREPSCVKSSKHVKTSRESVKQLEPNKQAENLRTNNQKSRGHKINWKHKACFVCGSLNHLIIDCDYYEPVWNSAMRMNHQNSVRMTHPHSNRHVVPTAVLTRSRLVSLNDARPVPTAVTQSSVKSPWPIKHVVNKANSFVRRPINQITATKTSNFNNKVTTIKVNKVNDVKGNKGNAEKALAYWGNLQQTLKDKGVIDNGCSRHMTGNIFFLSYFEEINGGYVAFRGNPKGGKIFGKGKIKTGKLDFDDVYFVKELKFNLFSVSQMCDKKNIDLFRDTECVVLSFDFKLPDENHVLLRVPRENNMYNVDLKNVVLLRDLTCLFAKATLDESNLWHKRLGHINFKTMNKLVEGNLVRGFPSKIFENNHTCVACQKGKQHRASCKSKPVSSISQPLQRVLVTKPHNKTPYKLLLGKTPSISFMRPFGCPVTILNTLDPLGKFDGKADEGFLVGYSVNSKAFRLFNSRTRIDQKTLHINFLENKPNVAGIGPKWLFDIDTLTMSMNYQQVVAGNQPNDNTGIKENLDVDDDVVDAAFDVKEKENDAHVSTNGSNNSANKKHDEKAKRDDKGKSPINSPKGVQDLRVEFEEFSFNSTNRVNAVSALVTAGGPNSTNSTNSFNTTSPSDTVASSNFGIARKSSFVDPSKYPDDPEMPELEDIVFSDDEEDVGAEADLSNLKTNIHVSPIPTTRVYKDHPINQIIGDLNSAPKTRSMTRMNPRKYTKHSKIQVGLKPCKRSFYNLNCKRNKARLFAQGHTQEEGIDYDEVFTPVARIEAIRLFLAYASFMGFMVYQMDVKSAFLYRTIEEEVYVCQPPGFEDLDYPDKVYKMVKVLYGLHQALRAWYETLANYLLENGFQIRKIDQTLFIKKQTGDIFLVQVYVDDIIFGSTNNELCKAFKKLMKDKFQMSFMGALTFFLGLQVKQKDDGIFISQANYVAKILRKFGFTDVKSASTPIKTEKPLLKDPDSEDVDVHIYRHFVTAVSYELLLFGLTTVVVVHLMLLVKKVNDVVQLCVLIDGKKVVVSKAIIRRDLHLDDSDRCLNANRTAWNELSCSVAFAVICLATVVMDNQVDDMTTQNTRYISPALTQKVFANMRRVGKEEEVEIPIAPNLFPPLDNPELTIRRRSRSDPTLLNNSKITAEGPGDQPVPDLRTMEELCQPSLNSRGGPIARIAIQATNFGLKNDTIQQVHNSCQFHGLPGDDANKHLDKFLHVTQSIKVNGVTDDALCLYLFPHSLTHHATAWFDRLLRNSINTFEQMAKMFLGGTFMKRRPKECYDLIENMTAYHNDWDTSAQRSESSSSITSSFDTEIAALKAEMAEINKNFMRVLQVNQQVKAVTPNCKTCGGPHSFSDSPATVGNTQKVYAAGAYLGNSYQHQGNHNLLSYRLDNYLGPPGSNQNQNQNNQNHNFQNQNRNQGNHHPEGNNQGRNQFFEGANQVHEDKYRFIFGLGTLSGNTITNPKEDLKVECETEATKDTTHPANNGSTEGVQPLVIPTESPILNSDLVNSPIIEPVASPVSAPRPNQRPLIPYPSRLQDQKLSVLLKKLLEKLGDPGKFLISCDFLGMAECLALADLDASINLMSLSVWNKLYLPDLSPTCMTLELVDRSISRPVRVAEDVFVKVGIFHFSADFVVVDFDVDPRVPLILGRSFLKTGRALIDVFEGELTLRVGKEAMTFNLDQTSRYSANYNDMTANHIDVIGMACEEYYRKNSDFLLEEVDAFLALEDDPTSPKVDQSYLDTEGDILLIEASLNDDPSLPPPSQGNYLLEVELKDLPPHLEYAFLEGDDKLPVIISKDLSVEEKIALIMVLKSHKRAIAFSGYFQIPIDLIDHEKITFTCPYETFAYRRMPFGLCNAPGTFQRCLMAIFHDMIEKTIEVFMDDFSVFGNSFQSCLSHLEKMLKRCEDTNLYLNWKKSHFMIKEGIALGYKFSKVWIEVDKAKVDVITKLPHPTTIKGIRSFLGHVGFYRRFIKDFSKIASDFAIGAVLGQRQEKHFRPMHYASKTMNEAESNYTTTKKEMIALVYAFEKFWSYLIMNKSIVYADHSALKYPFAKKDSARLLCRVLLLQEFTLKVIDTKGDKLDDALWAFRTAYKTPIGCTPYKLVYGKACHLPIELKHKAYWALKHANFDLQTAGDHKKVQLNKLYDQAYENPLIYKEKTKRLHDSKIKDRVFNIGNKVLLFNSLLKIFSGKLKSCWSTPFTISYVFSYGTVKLSQPDGPNFKLNGHRLKHYFGEDVPKMVVPDLQTFPKDH</sequence>
<dbReference type="InterPro" id="IPR054722">
    <property type="entry name" value="PolX-like_BBD"/>
</dbReference>
<evidence type="ECO:0000259" key="11">
    <source>
        <dbReference type="Pfam" id="PF07727"/>
    </source>
</evidence>
<dbReference type="InterPro" id="IPR043128">
    <property type="entry name" value="Rev_trsase/Diguanyl_cyclase"/>
</dbReference>
<comment type="caution">
    <text evidence="16">The sequence shown here is derived from an EMBL/GenBank/DDBJ whole genome shotgun (WGS) entry which is preliminary data.</text>
</comment>
<dbReference type="Pfam" id="PF13976">
    <property type="entry name" value="gag_pre-integrs"/>
    <property type="match status" value="1"/>
</dbReference>
<feature type="domain" description="Reverse transcriptase Ty1/copia-type" evidence="11">
    <location>
        <begin position="1087"/>
        <end position="1298"/>
    </location>
</feature>
<dbReference type="Pfam" id="PF22936">
    <property type="entry name" value="Pol_BBD"/>
    <property type="match status" value="1"/>
</dbReference>
<evidence type="ECO:0000259" key="13">
    <source>
        <dbReference type="Pfam" id="PF17917"/>
    </source>
</evidence>
<evidence type="ECO:0000259" key="15">
    <source>
        <dbReference type="Pfam" id="PF25597"/>
    </source>
</evidence>
<feature type="domain" description="Retroviral polymerase SH3-like" evidence="15">
    <location>
        <begin position="773"/>
        <end position="826"/>
    </location>
</feature>
<evidence type="ECO:0000256" key="9">
    <source>
        <dbReference type="SAM" id="MobiDB-lite"/>
    </source>
</evidence>
<evidence type="ECO:0000313" key="16">
    <source>
        <dbReference type="EMBL" id="GEU88743.1"/>
    </source>
</evidence>
<reference evidence="16" key="1">
    <citation type="journal article" date="2019" name="Sci. Rep.">
        <title>Draft genome of Tanacetum cinerariifolium, the natural source of mosquito coil.</title>
        <authorList>
            <person name="Yamashiro T."/>
            <person name="Shiraishi A."/>
            <person name="Satake H."/>
            <person name="Nakayama K."/>
        </authorList>
    </citation>
    <scope>NUCLEOTIDE SEQUENCE</scope>
</reference>
<feature type="region of interest" description="Disordered" evidence="9">
    <location>
        <begin position="1466"/>
        <end position="1491"/>
    </location>
</feature>
<dbReference type="SUPFAM" id="SSF56672">
    <property type="entry name" value="DNA/RNA polymerases"/>
    <property type="match status" value="2"/>
</dbReference>
<feature type="compositionally biased region" description="Polar residues" evidence="9">
    <location>
        <begin position="373"/>
        <end position="383"/>
    </location>
</feature>
<dbReference type="Pfam" id="PF25597">
    <property type="entry name" value="SH3_retrovirus"/>
    <property type="match status" value="1"/>
</dbReference>
<evidence type="ECO:0000256" key="5">
    <source>
        <dbReference type="ARBA" id="ARBA00022750"/>
    </source>
</evidence>
<dbReference type="InterPro" id="IPR000477">
    <property type="entry name" value="RT_dom"/>
</dbReference>
<evidence type="ECO:0000256" key="8">
    <source>
        <dbReference type="ARBA" id="ARBA00022918"/>
    </source>
</evidence>
<keyword evidence="6" id="KW-0255">Endonuclease</keyword>
<dbReference type="GO" id="GO:0003964">
    <property type="term" value="F:RNA-directed DNA polymerase activity"/>
    <property type="evidence" value="ECO:0007669"/>
    <property type="project" value="UniProtKB-KW"/>
</dbReference>
<dbReference type="Pfam" id="PF17917">
    <property type="entry name" value="RT_RNaseH"/>
    <property type="match status" value="1"/>
</dbReference>
<dbReference type="Pfam" id="PF07727">
    <property type="entry name" value="RVT_2"/>
    <property type="match status" value="1"/>
</dbReference>
<evidence type="ECO:0000256" key="2">
    <source>
        <dbReference type="ARBA" id="ARBA00022679"/>
    </source>
</evidence>
<dbReference type="Gene3D" id="3.10.10.10">
    <property type="entry name" value="HIV Type 1 Reverse Transcriptase, subunit A, domain 1"/>
    <property type="match status" value="1"/>
</dbReference>
<dbReference type="CDD" id="cd01647">
    <property type="entry name" value="RT_LTR"/>
    <property type="match status" value="1"/>
</dbReference>
<evidence type="ECO:0000256" key="4">
    <source>
        <dbReference type="ARBA" id="ARBA00022722"/>
    </source>
</evidence>
<feature type="compositionally biased region" description="Polar residues" evidence="9">
    <location>
        <begin position="889"/>
        <end position="899"/>
    </location>
</feature>
<dbReference type="InterPro" id="IPR057670">
    <property type="entry name" value="SH3_retrovirus"/>
</dbReference>
<keyword evidence="2" id="KW-0808">Transferase</keyword>
<evidence type="ECO:0000256" key="3">
    <source>
        <dbReference type="ARBA" id="ARBA00022695"/>
    </source>
</evidence>
<feature type="compositionally biased region" description="Low complexity" evidence="9">
    <location>
        <begin position="1739"/>
        <end position="1760"/>
    </location>
</feature>
<accession>A0A6L2NRF2</accession>
<feature type="region of interest" description="Disordered" evidence="9">
    <location>
        <begin position="882"/>
        <end position="923"/>
    </location>
</feature>
<organism evidence="16">
    <name type="scientific">Tanacetum cinerariifolium</name>
    <name type="common">Dalmatian daisy</name>
    <name type="synonym">Chrysanthemum cinerariifolium</name>
    <dbReference type="NCBI Taxonomy" id="118510"/>
    <lineage>
        <taxon>Eukaryota</taxon>
        <taxon>Viridiplantae</taxon>
        <taxon>Streptophyta</taxon>
        <taxon>Embryophyta</taxon>
        <taxon>Tracheophyta</taxon>
        <taxon>Spermatophyta</taxon>
        <taxon>Magnoliopsida</taxon>
        <taxon>eudicotyledons</taxon>
        <taxon>Gunneridae</taxon>
        <taxon>Pentapetalae</taxon>
        <taxon>asterids</taxon>
        <taxon>campanulids</taxon>
        <taxon>Asterales</taxon>
        <taxon>Asteraceae</taxon>
        <taxon>Asteroideae</taxon>
        <taxon>Anthemideae</taxon>
        <taxon>Anthemidinae</taxon>
        <taxon>Tanacetum</taxon>
    </lineage>
</organism>
<dbReference type="GO" id="GO:0004190">
    <property type="term" value="F:aspartic-type endopeptidase activity"/>
    <property type="evidence" value="ECO:0007669"/>
    <property type="project" value="UniProtKB-KW"/>
</dbReference>
<dbReference type="InterPro" id="IPR013103">
    <property type="entry name" value="RVT_2"/>
</dbReference>